<feature type="compositionally biased region" description="Polar residues" evidence="3">
    <location>
        <begin position="472"/>
        <end position="481"/>
    </location>
</feature>
<reference evidence="6" key="1">
    <citation type="submission" date="2016-04" db="EMBL/GenBank/DDBJ databases">
        <authorList>
            <person name="Evans L.H."/>
            <person name="Alamgir A."/>
            <person name="Owens N."/>
            <person name="Weber N.D."/>
            <person name="Virtaneva K."/>
            <person name="Barbian K."/>
            <person name="Babar A."/>
            <person name="Rosenke K."/>
        </authorList>
    </citation>
    <scope>NUCLEOTIDE SEQUENCE [LARGE SCALE GENOMIC DNA]</scope>
    <source>
        <strain evidence="6">CBS 101.48</strain>
    </source>
</reference>
<feature type="compositionally biased region" description="Basic and acidic residues" evidence="3">
    <location>
        <begin position="193"/>
        <end position="205"/>
    </location>
</feature>
<dbReference type="InterPro" id="IPR039539">
    <property type="entry name" value="Ras_GTPase_bind_prot"/>
</dbReference>
<keyword evidence="7" id="KW-1185">Reference proteome</keyword>
<feature type="domain" description="RRM" evidence="4">
    <location>
        <begin position="393"/>
        <end position="475"/>
    </location>
</feature>
<dbReference type="GO" id="GO:1990861">
    <property type="term" value="C:Ubp3-Bre5 deubiquitination complex"/>
    <property type="evidence" value="ECO:0007669"/>
    <property type="project" value="TreeGrafter"/>
</dbReference>
<evidence type="ECO:0000313" key="6">
    <source>
        <dbReference type="EMBL" id="SAM05651.1"/>
    </source>
</evidence>
<dbReference type="Gene3D" id="3.10.450.50">
    <property type="match status" value="1"/>
</dbReference>
<name>A0A163K664_ABSGL</name>
<protein>
    <recommendedName>
        <fullName evidence="8">NTF2 domain-containing protein</fullName>
    </recommendedName>
</protein>
<dbReference type="InterPro" id="IPR000504">
    <property type="entry name" value="RRM_dom"/>
</dbReference>
<organism evidence="6">
    <name type="scientific">Absidia glauca</name>
    <name type="common">Pin mould</name>
    <dbReference type="NCBI Taxonomy" id="4829"/>
    <lineage>
        <taxon>Eukaryota</taxon>
        <taxon>Fungi</taxon>
        <taxon>Fungi incertae sedis</taxon>
        <taxon>Mucoromycota</taxon>
        <taxon>Mucoromycotina</taxon>
        <taxon>Mucoromycetes</taxon>
        <taxon>Mucorales</taxon>
        <taxon>Cunninghamellaceae</taxon>
        <taxon>Absidia</taxon>
    </lineage>
</organism>
<dbReference type="PANTHER" id="PTHR10693:SF20">
    <property type="entry name" value="AT27578P"/>
    <property type="match status" value="1"/>
</dbReference>
<dbReference type="InParanoid" id="A0A163K664"/>
<feature type="compositionally biased region" description="Low complexity" evidence="3">
    <location>
        <begin position="503"/>
        <end position="516"/>
    </location>
</feature>
<evidence type="ECO:0000256" key="1">
    <source>
        <dbReference type="ARBA" id="ARBA00022884"/>
    </source>
</evidence>
<dbReference type="SUPFAM" id="SSF54928">
    <property type="entry name" value="RNA-binding domain, RBD"/>
    <property type="match status" value="1"/>
</dbReference>
<evidence type="ECO:0000259" key="5">
    <source>
        <dbReference type="PROSITE" id="PS50177"/>
    </source>
</evidence>
<dbReference type="Gene3D" id="3.30.70.330">
    <property type="match status" value="1"/>
</dbReference>
<dbReference type="GO" id="GO:0003729">
    <property type="term" value="F:mRNA binding"/>
    <property type="evidence" value="ECO:0007669"/>
    <property type="project" value="TreeGrafter"/>
</dbReference>
<evidence type="ECO:0008006" key="8">
    <source>
        <dbReference type="Google" id="ProtNLM"/>
    </source>
</evidence>
<evidence type="ECO:0000313" key="7">
    <source>
        <dbReference type="Proteomes" id="UP000078561"/>
    </source>
</evidence>
<feature type="compositionally biased region" description="Low complexity" evidence="3">
    <location>
        <begin position="206"/>
        <end position="224"/>
    </location>
</feature>
<dbReference type="CDD" id="cd00780">
    <property type="entry name" value="NTF2"/>
    <property type="match status" value="1"/>
</dbReference>
<dbReference type="PROSITE" id="PS50102">
    <property type="entry name" value="RRM"/>
    <property type="match status" value="1"/>
</dbReference>
<dbReference type="Pfam" id="PF00076">
    <property type="entry name" value="RRM_1"/>
    <property type="match status" value="1"/>
</dbReference>
<dbReference type="GO" id="GO:0005829">
    <property type="term" value="C:cytosol"/>
    <property type="evidence" value="ECO:0007669"/>
    <property type="project" value="TreeGrafter"/>
</dbReference>
<dbReference type="CDD" id="cd00590">
    <property type="entry name" value="RRM_SF"/>
    <property type="match status" value="1"/>
</dbReference>
<dbReference type="GO" id="GO:0034517">
    <property type="term" value="P:ribophagy"/>
    <property type="evidence" value="ECO:0007669"/>
    <property type="project" value="TreeGrafter"/>
</dbReference>
<feature type="region of interest" description="Disordered" evidence="3">
    <location>
        <begin position="471"/>
        <end position="526"/>
    </location>
</feature>
<evidence type="ECO:0000256" key="3">
    <source>
        <dbReference type="SAM" id="MobiDB-lite"/>
    </source>
</evidence>
<dbReference type="SMART" id="SM00360">
    <property type="entry name" value="RRM"/>
    <property type="match status" value="1"/>
</dbReference>
<sequence>MTAAVTHTNHSATNNKSGMDAANAAATATIASQDVGLLFVREYYTFLNKKPLRLHAFYNKDSYFVRGDEGETVQTYHGQEEIRRKIEELNFEDCKVLVTQVDSQVSAGNGILIQVLGEMCVMDGPSQKFSQTFFLAPQPNGYYVLNDIFRFLKDEVDIDYYTCEDDQQQQQQQAAGTTAPVKKDDVTTGQQAEEVKKEQPSEPVKEQQQQPQAAAPVTTATQPQKIEEPKAPVAEKPVIDHAPATVVEPKPEEKKKKPAKEDTAASTKGVNGTAETKKSDKPKQQPTNKTAEKTAASPKPAPAAPRSWANLAANDSSKWGTQVSEAKGSANATTAPAPGATNQPTQQQQQQPATAPPTATAATPATKEPATETTGQQQAPQANKEQTRKEDETKIFVKNVHVGLTEAQLTEAFSKIGSIKALNIANHRNCAFLEFHSPEACQKALAQHKVNVGSSVVLAEERQDRRRFAANMNRQHPQQQNGSGGNFERRQQNNYRRGGGSGNSNAPGRNANPGGNKSRPAGNPQK</sequence>
<dbReference type="PROSITE" id="PS50177">
    <property type="entry name" value="NTF2_DOMAIN"/>
    <property type="match status" value="1"/>
</dbReference>
<dbReference type="InterPro" id="IPR018222">
    <property type="entry name" value="Nuclear_transport_factor_2_euk"/>
</dbReference>
<dbReference type="STRING" id="4829.A0A163K664"/>
<keyword evidence="1 2" id="KW-0694">RNA-binding</keyword>
<dbReference type="InterPro" id="IPR032710">
    <property type="entry name" value="NTF2-like_dom_sf"/>
</dbReference>
<dbReference type="Pfam" id="PF02136">
    <property type="entry name" value="NTF2"/>
    <property type="match status" value="1"/>
</dbReference>
<dbReference type="FunFam" id="3.10.450.50:FF:000003">
    <property type="entry name" value="Nuclear transport factor 2 family protein"/>
    <property type="match status" value="1"/>
</dbReference>
<feature type="domain" description="NTF2" evidence="5">
    <location>
        <begin position="35"/>
        <end position="151"/>
    </location>
</feature>
<dbReference type="GO" id="GO:0016579">
    <property type="term" value="P:protein deubiquitination"/>
    <property type="evidence" value="ECO:0007669"/>
    <property type="project" value="TreeGrafter"/>
</dbReference>
<evidence type="ECO:0000259" key="4">
    <source>
        <dbReference type="PROSITE" id="PS50102"/>
    </source>
</evidence>
<accession>A0A163K664</accession>
<dbReference type="Proteomes" id="UP000078561">
    <property type="component" value="Unassembled WGS sequence"/>
</dbReference>
<dbReference type="FunCoup" id="A0A163K664">
    <property type="interactions" value="452"/>
</dbReference>
<proteinExistence type="predicted"/>
<feature type="compositionally biased region" description="Low complexity" evidence="3">
    <location>
        <begin position="330"/>
        <end position="375"/>
    </location>
</feature>
<dbReference type="OrthoDB" id="339151at2759"/>
<dbReference type="SUPFAM" id="SSF54427">
    <property type="entry name" value="NTF2-like"/>
    <property type="match status" value="1"/>
</dbReference>
<evidence type="ECO:0000256" key="2">
    <source>
        <dbReference type="PROSITE-ProRule" id="PRU00176"/>
    </source>
</evidence>
<feature type="region of interest" description="Disordered" evidence="3">
    <location>
        <begin position="169"/>
        <end position="390"/>
    </location>
</feature>
<dbReference type="InterPro" id="IPR002075">
    <property type="entry name" value="NTF2_dom"/>
</dbReference>
<dbReference type="OMA" id="RPRGNAY"/>
<dbReference type="PANTHER" id="PTHR10693">
    <property type="entry name" value="RAS GTPASE-ACTIVATING PROTEIN-BINDING PROTEIN"/>
    <property type="match status" value="1"/>
</dbReference>
<dbReference type="GO" id="GO:1990904">
    <property type="term" value="C:ribonucleoprotein complex"/>
    <property type="evidence" value="ECO:0007669"/>
    <property type="project" value="TreeGrafter"/>
</dbReference>
<dbReference type="EMBL" id="LT554468">
    <property type="protein sequence ID" value="SAM05651.1"/>
    <property type="molecule type" value="Genomic_DNA"/>
</dbReference>
<gene>
    <name evidence="6" type="primary">ABSGL_11526.1 scaffold 12295</name>
</gene>
<feature type="compositionally biased region" description="Basic and acidic residues" evidence="3">
    <location>
        <begin position="249"/>
        <end position="263"/>
    </location>
</feature>
<dbReference type="AlphaFoldDB" id="A0A163K664"/>
<dbReference type="InterPro" id="IPR035979">
    <property type="entry name" value="RBD_domain_sf"/>
</dbReference>
<dbReference type="InterPro" id="IPR012677">
    <property type="entry name" value="Nucleotide-bd_a/b_plait_sf"/>
</dbReference>
<feature type="compositionally biased region" description="Polar residues" evidence="3">
    <location>
        <begin position="313"/>
        <end position="324"/>
    </location>
</feature>